<dbReference type="OrthoDB" id="2399191at2759"/>
<proteinExistence type="predicted"/>
<organism evidence="2 3">
    <name type="scientific">Actinomortierella ambigua</name>
    <dbReference type="NCBI Taxonomy" id="1343610"/>
    <lineage>
        <taxon>Eukaryota</taxon>
        <taxon>Fungi</taxon>
        <taxon>Fungi incertae sedis</taxon>
        <taxon>Mucoromycota</taxon>
        <taxon>Mortierellomycotina</taxon>
        <taxon>Mortierellomycetes</taxon>
        <taxon>Mortierellales</taxon>
        <taxon>Mortierellaceae</taxon>
        <taxon>Actinomortierella</taxon>
    </lineage>
</organism>
<sequence length="302" mass="33492">MSTRVFTTYLENGYGEFAQSTHKNRKLIAEYSELTATPLPPRCSSWLARSLMEPYAMLPSKALYDLYTAKLRHAPSSPSSSPSSSSSRPSLRLYRQFRRDSHLKACSNRAEAGGNSTVLPGEDICIPIPKNVTDNETIATEWGPMTAIDRDLIRKVRLTSLWELPIASEALTRSKSSKIRQISAKIQEQHEFLDAAVLSIAKQLNVQLPNGPSSEQACWMCEIRAAQTDKEHDDSFVRRLRFAHGLIFSTIATVRGTTQNTAVRSFAETANLFVLGHMQLLESTGLVAANSFPVPPPVNLVK</sequence>
<evidence type="ECO:0000313" key="3">
    <source>
        <dbReference type="Proteomes" id="UP000807716"/>
    </source>
</evidence>
<evidence type="ECO:0000259" key="1">
    <source>
        <dbReference type="Pfam" id="PF13628"/>
    </source>
</evidence>
<keyword evidence="3" id="KW-1185">Reference proteome</keyword>
<comment type="caution">
    <text evidence="2">The sequence shown here is derived from an EMBL/GenBank/DDBJ whole genome shotgun (WGS) entry which is preliminary data.</text>
</comment>
<name>A0A9P6PSC2_9FUNG</name>
<accession>A0A9P6PSC2</accession>
<dbReference type="AlphaFoldDB" id="A0A9P6PSC2"/>
<dbReference type="Pfam" id="PF13628">
    <property type="entry name" value="DUF4142"/>
    <property type="match status" value="1"/>
</dbReference>
<dbReference type="InterPro" id="IPR025419">
    <property type="entry name" value="DUF4142"/>
</dbReference>
<evidence type="ECO:0000313" key="2">
    <source>
        <dbReference type="EMBL" id="KAG0251674.1"/>
    </source>
</evidence>
<dbReference type="Proteomes" id="UP000807716">
    <property type="component" value="Unassembled WGS sequence"/>
</dbReference>
<feature type="domain" description="DUF4142" evidence="1">
    <location>
        <begin position="149"/>
        <end position="279"/>
    </location>
</feature>
<reference evidence="2" key="1">
    <citation type="journal article" date="2020" name="Fungal Divers.">
        <title>Resolving the Mortierellaceae phylogeny through synthesis of multi-gene phylogenetics and phylogenomics.</title>
        <authorList>
            <person name="Vandepol N."/>
            <person name="Liber J."/>
            <person name="Desiro A."/>
            <person name="Na H."/>
            <person name="Kennedy M."/>
            <person name="Barry K."/>
            <person name="Grigoriev I.V."/>
            <person name="Miller A.N."/>
            <person name="O'Donnell K."/>
            <person name="Stajich J.E."/>
            <person name="Bonito G."/>
        </authorList>
    </citation>
    <scope>NUCLEOTIDE SEQUENCE</scope>
    <source>
        <strain evidence="2">BC1065</strain>
    </source>
</reference>
<gene>
    <name evidence="2" type="ORF">DFQ27_008595</name>
</gene>
<protein>
    <recommendedName>
        <fullName evidence="1">DUF4142 domain-containing protein</fullName>
    </recommendedName>
</protein>
<dbReference type="EMBL" id="JAAAJB010000728">
    <property type="protein sequence ID" value="KAG0251674.1"/>
    <property type="molecule type" value="Genomic_DNA"/>
</dbReference>